<proteinExistence type="predicted"/>
<protein>
    <submittedName>
        <fullName evidence="2">Uncharacterized protein</fullName>
    </submittedName>
</protein>
<dbReference type="WBParaSite" id="PgR178_g005_t01">
    <property type="protein sequence ID" value="PgR178_g005_t01"/>
    <property type="gene ID" value="PgR178_g005"/>
</dbReference>
<name>A0A915CHD3_PARUN</name>
<organism evidence="1 2">
    <name type="scientific">Parascaris univalens</name>
    <name type="common">Nematode worm</name>
    <dbReference type="NCBI Taxonomy" id="6257"/>
    <lineage>
        <taxon>Eukaryota</taxon>
        <taxon>Metazoa</taxon>
        <taxon>Ecdysozoa</taxon>
        <taxon>Nematoda</taxon>
        <taxon>Chromadorea</taxon>
        <taxon>Rhabditida</taxon>
        <taxon>Spirurina</taxon>
        <taxon>Ascaridomorpha</taxon>
        <taxon>Ascaridoidea</taxon>
        <taxon>Ascarididae</taxon>
        <taxon>Parascaris</taxon>
    </lineage>
</organism>
<sequence length="47" mass="5106">SGVKLHKNPSHNVAVCASVRVCRLSLSLLGATSYVNPLHFIMKKEIS</sequence>
<dbReference type="Proteomes" id="UP000887569">
    <property type="component" value="Unplaced"/>
</dbReference>
<evidence type="ECO:0000313" key="2">
    <source>
        <dbReference type="WBParaSite" id="PgR178_g005_t01"/>
    </source>
</evidence>
<accession>A0A915CHD3</accession>
<reference evidence="2" key="1">
    <citation type="submission" date="2022-11" db="UniProtKB">
        <authorList>
            <consortium name="WormBaseParasite"/>
        </authorList>
    </citation>
    <scope>IDENTIFICATION</scope>
</reference>
<dbReference type="AlphaFoldDB" id="A0A915CHD3"/>
<keyword evidence="1" id="KW-1185">Reference proteome</keyword>
<evidence type="ECO:0000313" key="1">
    <source>
        <dbReference type="Proteomes" id="UP000887569"/>
    </source>
</evidence>